<dbReference type="Proteomes" id="UP000561438">
    <property type="component" value="Unassembled WGS sequence"/>
</dbReference>
<dbReference type="RefSeq" id="WP_176266929.1">
    <property type="nucleotide sequence ID" value="NZ_JABWGV010000002.1"/>
</dbReference>
<protein>
    <submittedName>
        <fullName evidence="1">Nucleotidyltransferase family protein</fullName>
    </submittedName>
</protein>
<gene>
    <name evidence="1" type="ORF">HUV48_06210</name>
</gene>
<dbReference type="AlphaFoldDB" id="A0A850H232"/>
<evidence type="ECO:0000313" key="1">
    <source>
        <dbReference type="EMBL" id="NVD44610.1"/>
    </source>
</evidence>
<accession>A0A850H232</accession>
<reference evidence="1 2" key="1">
    <citation type="submission" date="2020-06" db="EMBL/GenBank/DDBJ databases">
        <title>Altererythrobacter sp. HHU K3-1.</title>
        <authorList>
            <person name="Zhang D."/>
            <person name="Xue H."/>
        </authorList>
    </citation>
    <scope>NUCLEOTIDE SEQUENCE [LARGE SCALE GENOMIC DNA]</scope>
    <source>
        <strain evidence="1 2">HHU K3-1</strain>
    </source>
</reference>
<keyword evidence="2" id="KW-1185">Reference proteome</keyword>
<keyword evidence="1" id="KW-0808">Transferase</keyword>
<proteinExistence type="predicted"/>
<organism evidence="1 2">
    <name type="scientific">Qipengyuania atrilutea</name>
    <dbReference type="NCBI Taxonomy" id="2744473"/>
    <lineage>
        <taxon>Bacteria</taxon>
        <taxon>Pseudomonadati</taxon>
        <taxon>Pseudomonadota</taxon>
        <taxon>Alphaproteobacteria</taxon>
        <taxon>Sphingomonadales</taxon>
        <taxon>Erythrobacteraceae</taxon>
        <taxon>Qipengyuania</taxon>
    </lineage>
</organism>
<comment type="caution">
    <text evidence="1">The sequence shown here is derived from an EMBL/GenBank/DDBJ whole genome shotgun (WGS) entry which is preliminary data.</text>
</comment>
<evidence type="ECO:0000313" key="2">
    <source>
        <dbReference type="Proteomes" id="UP000561438"/>
    </source>
</evidence>
<name>A0A850H232_9SPHN</name>
<dbReference type="Pfam" id="PF14907">
    <property type="entry name" value="NTP_transf_5"/>
    <property type="match status" value="1"/>
</dbReference>
<dbReference type="EMBL" id="JABWGV010000002">
    <property type="protein sequence ID" value="NVD44610.1"/>
    <property type="molecule type" value="Genomic_DNA"/>
</dbReference>
<dbReference type="InterPro" id="IPR039498">
    <property type="entry name" value="NTP_transf_5"/>
</dbReference>
<dbReference type="GO" id="GO:0016740">
    <property type="term" value="F:transferase activity"/>
    <property type="evidence" value="ECO:0007669"/>
    <property type="project" value="UniProtKB-KW"/>
</dbReference>
<sequence>MKRLRFALLSLLGPGADGARPDLSDEDWQRIDAMAAAHRLRPHLHGRLQRGELGVAVPSALRERWKEAHRSQAITALAQQQALLSACETLQAAGFAPIALKGAWLAWHAYPAAAERPMRDIDVLVEPDEALSAFETLEAAGWDAGLSDRSLLNQIAARERHLPPLRNADGVWLELHGRAWDSGFALAQDRLRKRAVRPGPVHYPHPHDMLTHLAIHAGPSHAFNLGPLILSDVAYLVAVAGFDWPKFWAAAEESGTDRAIALVMGLADRWSAPGVSARCACPLAVSENVIEEASELLLQEPAARKDIALLSGLSRAGTGGVLRKLRARLADDPRDAVTGRVEARSRRIVQTVKALANRDTRRSAAQTARIRGWLDGS</sequence>